<keyword evidence="2" id="KW-1185">Reference proteome</keyword>
<dbReference type="Proteomes" id="UP001367508">
    <property type="component" value="Unassembled WGS sequence"/>
</dbReference>
<sequence>MLLYTEVGLYNGIYEPMMYNQLFRNIICFPHDFQCSNALHCLTLAIFCRKLGVAWSTLYLITSHNLS</sequence>
<reference evidence="1 2" key="1">
    <citation type="submission" date="2024-01" db="EMBL/GenBank/DDBJ databases">
        <title>The genomes of 5 underutilized Papilionoideae crops provide insights into root nodulation and disease resistanc.</title>
        <authorList>
            <person name="Jiang F."/>
        </authorList>
    </citation>
    <scope>NUCLEOTIDE SEQUENCE [LARGE SCALE GENOMIC DNA]</scope>
    <source>
        <strain evidence="1">LVBAO_FW01</strain>
        <tissue evidence="1">Leaves</tissue>
    </source>
</reference>
<proteinExistence type="predicted"/>
<organism evidence="1 2">
    <name type="scientific">Canavalia gladiata</name>
    <name type="common">Sword bean</name>
    <name type="synonym">Dolichos gladiatus</name>
    <dbReference type="NCBI Taxonomy" id="3824"/>
    <lineage>
        <taxon>Eukaryota</taxon>
        <taxon>Viridiplantae</taxon>
        <taxon>Streptophyta</taxon>
        <taxon>Embryophyta</taxon>
        <taxon>Tracheophyta</taxon>
        <taxon>Spermatophyta</taxon>
        <taxon>Magnoliopsida</taxon>
        <taxon>eudicotyledons</taxon>
        <taxon>Gunneridae</taxon>
        <taxon>Pentapetalae</taxon>
        <taxon>rosids</taxon>
        <taxon>fabids</taxon>
        <taxon>Fabales</taxon>
        <taxon>Fabaceae</taxon>
        <taxon>Papilionoideae</taxon>
        <taxon>50 kb inversion clade</taxon>
        <taxon>NPAAA clade</taxon>
        <taxon>indigoferoid/millettioid clade</taxon>
        <taxon>Phaseoleae</taxon>
        <taxon>Canavalia</taxon>
    </lineage>
</organism>
<dbReference type="AlphaFoldDB" id="A0AAN9KY19"/>
<accession>A0AAN9KY19</accession>
<gene>
    <name evidence="1" type="ORF">VNO77_27846</name>
</gene>
<name>A0AAN9KY19_CANGL</name>
<protein>
    <submittedName>
        <fullName evidence="1">Uncharacterized protein</fullName>
    </submittedName>
</protein>
<comment type="caution">
    <text evidence="1">The sequence shown here is derived from an EMBL/GenBank/DDBJ whole genome shotgun (WGS) entry which is preliminary data.</text>
</comment>
<evidence type="ECO:0000313" key="1">
    <source>
        <dbReference type="EMBL" id="KAK7324313.1"/>
    </source>
</evidence>
<dbReference type="EMBL" id="JAYMYQ010000006">
    <property type="protein sequence ID" value="KAK7324313.1"/>
    <property type="molecule type" value="Genomic_DNA"/>
</dbReference>
<evidence type="ECO:0000313" key="2">
    <source>
        <dbReference type="Proteomes" id="UP001367508"/>
    </source>
</evidence>